<dbReference type="GO" id="GO:0010605">
    <property type="term" value="P:negative regulation of macromolecule metabolic process"/>
    <property type="evidence" value="ECO:0007669"/>
    <property type="project" value="UniProtKB-ARBA"/>
</dbReference>
<dbReference type="GO" id="GO:0005774">
    <property type="term" value="C:vacuolar membrane"/>
    <property type="evidence" value="ECO:0007669"/>
    <property type="project" value="UniProtKB-ARBA"/>
</dbReference>
<keyword evidence="16" id="KW-1185">Reference proteome</keyword>
<keyword evidence="6 13" id="KW-0732">Signal</keyword>
<keyword evidence="8 12" id="KW-0746">Sphingolipid metabolism</keyword>
<dbReference type="GO" id="GO:0016241">
    <property type="term" value="P:regulation of macroautophagy"/>
    <property type="evidence" value="ECO:0007669"/>
    <property type="project" value="UniProtKB-ARBA"/>
</dbReference>
<dbReference type="GO" id="GO:0004348">
    <property type="term" value="F:glucosylceramidase activity"/>
    <property type="evidence" value="ECO:0007669"/>
    <property type="project" value="UniProtKB-EC"/>
</dbReference>
<dbReference type="Gene3D" id="2.60.40.1180">
    <property type="entry name" value="Golgi alpha-mannosidase II"/>
    <property type="match status" value="1"/>
</dbReference>
<dbReference type="PANTHER" id="PTHR11069:SF23">
    <property type="entry name" value="LYSOSOMAL ACID GLUCOSYLCERAMIDASE"/>
    <property type="match status" value="1"/>
</dbReference>
<accession>A0A226EMZ2</accession>
<dbReference type="PANTHER" id="PTHR11069">
    <property type="entry name" value="GLUCOSYLCERAMIDASE"/>
    <property type="match status" value="1"/>
</dbReference>
<dbReference type="PRINTS" id="PR00843">
    <property type="entry name" value="GLHYDRLASE30"/>
</dbReference>
<dbReference type="GO" id="GO:0016758">
    <property type="term" value="F:hexosyltransferase activity"/>
    <property type="evidence" value="ECO:0007669"/>
    <property type="project" value="UniProtKB-ARBA"/>
</dbReference>
<comment type="catalytic activity">
    <reaction evidence="1">
        <text>a beta-D-glucosyl-(1&lt;-&gt;1')-N-acylsphing-4-enine + H2O = an N-acylsphing-4-enine + D-glucose</text>
        <dbReference type="Rhea" id="RHEA:13269"/>
        <dbReference type="ChEBI" id="CHEBI:4167"/>
        <dbReference type="ChEBI" id="CHEBI:15377"/>
        <dbReference type="ChEBI" id="CHEBI:22801"/>
        <dbReference type="ChEBI" id="CHEBI:52639"/>
        <dbReference type="EC" id="3.2.1.45"/>
    </reaction>
    <physiologicalReaction direction="left-to-right" evidence="1">
        <dbReference type="Rhea" id="RHEA:13270"/>
    </physiologicalReaction>
</comment>
<dbReference type="InterPro" id="IPR017853">
    <property type="entry name" value="GH"/>
</dbReference>
<dbReference type="GO" id="GO:0006680">
    <property type="term" value="P:glucosylceramide catabolic process"/>
    <property type="evidence" value="ECO:0007669"/>
    <property type="project" value="TreeGrafter"/>
</dbReference>
<dbReference type="GO" id="GO:0006066">
    <property type="term" value="P:alcohol metabolic process"/>
    <property type="evidence" value="ECO:0007669"/>
    <property type="project" value="UniProtKB-ARBA"/>
</dbReference>
<dbReference type="GO" id="GO:0030163">
    <property type="term" value="P:protein catabolic process"/>
    <property type="evidence" value="ECO:0007669"/>
    <property type="project" value="UniProtKB-ARBA"/>
</dbReference>
<dbReference type="FunFam" id="3.20.20.80:FF:000030">
    <property type="entry name" value="Lysosomal acid glucosylceramidase"/>
    <property type="match status" value="1"/>
</dbReference>
<dbReference type="Pfam" id="PF02055">
    <property type="entry name" value="Glyco_hydro_30"/>
    <property type="match status" value="1"/>
</dbReference>
<keyword evidence="7 12" id="KW-0378">Hydrolase</keyword>
<dbReference type="GO" id="GO:0007040">
    <property type="term" value="P:lysosome organization"/>
    <property type="evidence" value="ECO:0007669"/>
    <property type="project" value="UniProtKB-ARBA"/>
</dbReference>
<dbReference type="EC" id="3.2.1.45" evidence="5 12"/>
<evidence type="ECO:0000256" key="1">
    <source>
        <dbReference type="ARBA" id="ARBA00001013"/>
    </source>
</evidence>
<dbReference type="GO" id="GO:0051246">
    <property type="term" value="P:regulation of protein metabolic process"/>
    <property type="evidence" value="ECO:0007669"/>
    <property type="project" value="UniProtKB-ARBA"/>
</dbReference>
<organism evidence="15 16">
    <name type="scientific">Folsomia candida</name>
    <name type="common">Springtail</name>
    <dbReference type="NCBI Taxonomy" id="158441"/>
    <lineage>
        <taxon>Eukaryota</taxon>
        <taxon>Metazoa</taxon>
        <taxon>Ecdysozoa</taxon>
        <taxon>Arthropoda</taxon>
        <taxon>Hexapoda</taxon>
        <taxon>Collembola</taxon>
        <taxon>Entomobryomorpha</taxon>
        <taxon>Isotomoidea</taxon>
        <taxon>Isotomidae</taxon>
        <taxon>Proisotominae</taxon>
        <taxon>Folsomia</taxon>
    </lineage>
</organism>
<evidence type="ECO:0000256" key="6">
    <source>
        <dbReference type="ARBA" id="ARBA00022729"/>
    </source>
</evidence>
<comment type="catalytic activity">
    <reaction evidence="11">
        <text>an N-acyl-1-beta-D-glucosyl-15-methylhexadecasphing-4-enine + H2O = an N-acyl-15-methylhexadecasphing-4-enine + D-glucose</text>
        <dbReference type="Rhea" id="RHEA:34755"/>
        <dbReference type="ChEBI" id="CHEBI:4167"/>
        <dbReference type="ChEBI" id="CHEBI:15377"/>
        <dbReference type="ChEBI" id="CHEBI:70815"/>
        <dbReference type="ChEBI" id="CHEBI:70846"/>
    </reaction>
    <physiologicalReaction direction="left-to-right" evidence="11">
        <dbReference type="Rhea" id="RHEA:34756"/>
    </physiologicalReaction>
</comment>
<dbReference type="GO" id="GO:0042391">
    <property type="term" value="P:regulation of membrane potential"/>
    <property type="evidence" value="ECO:0007669"/>
    <property type="project" value="UniProtKB-ARBA"/>
</dbReference>
<keyword evidence="12" id="KW-0326">Glycosidase</keyword>
<dbReference type="GO" id="GO:0006914">
    <property type="term" value="P:autophagy"/>
    <property type="evidence" value="ECO:0007669"/>
    <property type="project" value="UniProtKB-ARBA"/>
</dbReference>
<feature type="chain" id="PRO_5012217737" description="Glucosylceramidase" evidence="13">
    <location>
        <begin position="26"/>
        <end position="555"/>
    </location>
</feature>
<dbReference type="InterPro" id="IPR033453">
    <property type="entry name" value="Glyco_hydro_30_TIM-barrel"/>
</dbReference>
<dbReference type="AlphaFoldDB" id="A0A226EMZ2"/>
<evidence type="ECO:0000256" key="10">
    <source>
        <dbReference type="ARBA" id="ARBA00050474"/>
    </source>
</evidence>
<comment type="pathway">
    <text evidence="3">Sphingolipid metabolism.</text>
</comment>
<dbReference type="OrthoDB" id="2160638at2759"/>
<dbReference type="EMBL" id="LNIX01000003">
    <property type="protein sequence ID" value="OXA58161.1"/>
    <property type="molecule type" value="Genomic_DNA"/>
</dbReference>
<dbReference type="GO" id="GO:0032006">
    <property type="term" value="P:regulation of TOR signaling"/>
    <property type="evidence" value="ECO:0007669"/>
    <property type="project" value="UniProtKB-ARBA"/>
</dbReference>
<evidence type="ECO:0000256" key="7">
    <source>
        <dbReference type="ARBA" id="ARBA00022801"/>
    </source>
</evidence>
<comment type="catalytic activity">
    <reaction evidence="10">
        <text>a beta-D-glucosylceramide + H2O = an N-acyl-sphingoid base + D-glucose</text>
        <dbReference type="Rhea" id="RHEA:81447"/>
        <dbReference type="ChEBI" id="CHEBI:4167"/>
        <dbReference type="ChEBI" id="CHEBI:15377"/>
        <dbReference type="ChEBI" id="CHEBI:83264"/>
        <dbReference type="ChEBI" id="CHEBI:83273"/>
    </reaction>
    <physiologicalReaction direction="left-to-right" evidence="10">
        <dbReference type="Rhea" id="RHEA:81448"/>
    </physiologicalReaction>
</comment>
<proteinExistence type="inferred from homology"/>
<reference evidence="15 16" key="1">
    <citation type="submission" date="2015-12" db="EMBL/GenBank/DDBJ databases">
        <title>The genome of Folsomia candida.</title>
        <authorList>
            <person name="Faddeeva A."/>
            <person name="Derks M.F."/>
            <person name="Anvar Y."/>
            <person name="Smit S."/>
            <person name="Van Straalen N."/>
            <person name="Roelofs D."/>
        </authorList>
    </citation>
    <scope>NUCLEOTIDE SEQUENCE [LARGE SCALE GENOMIC DNA]</scope>
    <source>
        <strain evidence="15 16">VU population</strain>
        <tissue evidence="15">Whole body</tissue>
    </source>
</reference>
<evidence type="ECO:0000256" key="9">
    <source>
        <dbReference type="ARBA" id="ARBA00023098"/>
    </source>
</evidence>
<dbReference type="InterPro" id="IPR013780">
    <property type="entry name" value="Glyco_hydro_b"/>
</dbReference>
<sequence length="555" mass="62567">MLVFQDIWVAILLAHTTIILNTIHCQRVECNPRVVQEDENKIVCVCNETYCDSLGPITLPEKGSFIIYTSNRKGQRLKKIVKSFVHGKRRLSQYHSASPYKIKITVDTSKTRQTVLGFGGAFTDAAGINIASLSEPLQKQLLSSYFGPDGIGYSIGRIPIGGTDFSTRPYTYDDNNLRVDMNLSAFSLQKEDFEYKIPFVKLAQNLEPTLLLYGSPWTAPPWMKTNKAYTGRGMLQKQYFKVWANYIVKFLQEYEKQGVRMWGLTTQNEPIDGLIPFFPFNSMGWTSSMQKDWVKNYFGPILHENGYQDVKVMILDDNTILLPYWAKDVLSDPDASMFVSGIGVHWYTRQLSGYEGVRKTLDLFPDKFILATEACAGFLKWQDNVDLGSWERGEEYGEDIIQELNHGASGWTDWNIALNKLGGPNWVNMGADSPIIVDSEDMEFYKQPMFYILAHFSKFFTRNSEIISNQISANNSNLISSLISGLSGFDAQLNPDFAKNIFAVAALRSDNAVVVGILNKNEFPVLVDLVDSNGGRGTAVFNISEKSMSTILFMS</sequence>
<feature type="domain" description="Glycosyl hydrolase family 30 TIM-barrel" evidence="14">
    <location>
        <begin position="116"/>
        <end position="459"/>
    </location>
</feature>
<dbReference type="Gene3D" id="3.20.20.80">
    <property type="entry name" value="Glycosidases"/>
    <property type="match status" value="1"/>
</dbReference>
<dbReference type="OMA" id="MQTENEC"/>
<evidence type="ECO:0000256" key="4">
    <source>
        <dbReference type="ARBA" id="ARBA00005382"/>
    </source>
</evidence>
<dbReference type="GO" id="GO:0005102">
    <property type="term" value="F:signaling receptor binding"/>
    <property type="evidence" value="ECO:0007669"/>
    <property type="project" value="UniProtKB-ARBA"/>
</dbReference>
<dbReference type="STRING" id="158441.A0A226EMZ2"/>
<dbReference type="GO" id="GO:0008202">
    <property type="term" value="P:steroid metabolic process"/>
    <property type="evidence" value="ECO:0007669"/>
    <property type="project" value="UniProtKB-ARBA"/>
</dbReference>
<comment type="similarity">
    <text evidence="4 12">Belongs to the glycosyl hydrolase 30 family.</text>
</comment>
<dbReference type="SUPFAM" id="SSF51445">
    <property type="entry name" value="(Trans)glycosidases"/>
    <property type="match status" value="1"/>
</dbReference>
<evidence type="ECO:0000256" key="12">
    <source>
        <dbReference type="RuleBase" id="RU361188"/>
    </source>
</evidence>
<keyword evidence="9 12" id="KW-0443">Lipid metabolism</keyword>
<dbReference type="GO" id="GO:0005764">
    <property type="term" value="C:lysosome"/>
    <property type="evidence" value="ECO:0007669"/>
    <property type="project" value="UniProtKB-ARBA"/>
</dbReference>
<evidence type="ECO:0000256" key="13">
    <source>
        <dbReference type="SAM" id="SignalP"/>
    </source>
</evidence>
<dbReference type="Proteomes" id="UP000198287">
    <property type="component" value="Unassembled WGS sequence"/>
</dbReference>
<evidence type="ECO:0000313" key="16">
    <source>
        <dbReference type="Proteomes" id="UP000198287"/>
    </source>
</evidence>
<evidence type="ECO:0000256" key="11">
    <source>
        <dbReference type="ARBA" id="ARBA00051345"/>
    </source>
</evidence>
<evidence type="ECO:0000256" key="8">
    <source>
        <dbReference type="ARBA" id="ARBA00022919"/>
    </source>
</evidence>
<evidence type="ECO:0000259" key="14">
    <source>
        <dbReference type="Pfam" id="PF02055"/>
    </source>
</evidence>
<dbReference type="SUPFAM" id="SSF51011">
    <property type="entry name" value="Glycosyl hydrolase domain"/>
    <property type="match status" value="1"/>
</dbReference>
<evidence type="ECO:0000256" key="2">
    <source>
        <dbReference type="ARBA" id="ARBA00004760"/>
    </source>
</evidence>
<name>A0A226EMZ2_FOLCA</name>
<evidence type="ECO:0000256" key="3">
    <source>
        <dbReference type="ARBA" id="ARBA00004991"/>
    </source>
</evidence>
<evidence type="ECO:0000256" key="5">
    <source>
        <dbReference type="ARBA" id="ARBA00012658"/>
    </source>
</evidence>
<gene>
    <name evidence="15" type="ORF">Fcan01_06806</name>
</gene>
<comment type="caution">
    <text evidence="15">The sequence shown here is derived from an EMBL/GenBank/DDBJ whole genome shotgun (WGS) entry which is preliminary data.</text>
</comment>
<protein>
    <recommendedName>
        <fullName evidence="5 12">Glucosylceramidase</fullName>
        <ecNumber evidence="5 12">3.2.1.45</ecNumber>
    </recommendedName>
</protein>
<dbReference type="InterPro" id="IPR001139">
    <property type="entry name" value="Glyco_hydro_30"/>
</dbReference>
<evidence type="ECO:0000313" key="15">
    <source>
        <dbReference type="EMBL" id="OXA58161.1"/>
    </source>
</evidence>
<feature type="signal peptide" evidence="13">
    <location>
        <begin position="1"/>
        <end position="25"/>
    </location>
</feature>
<comment type="pathway">
    <text evidence="2">Lipid metabolism; sphingolipid metabolism.</text>
</comment>